<accession>A0A848HGN5</accession>
<dbReference type="AlphaFoldDB" id="A0A848HGN5"/>
<reference evidence="1 2" key="1">
    <citation type="submission" date="2020-04" db="EMBL/GenBank/DDBJ databases">
        <title>Massilia sp. RP-1-19 isolated from soil.</title>
        <authorList>
            <person name="Dahal R.H."/>
        </authorList>
    </citation>
    <scope>NUCLEOTIDE SEQUENCE [LARGE SCALE GENOMIC DNA]</scope>
    <source>
        <strain evidence="1 2">RP-1-19</strain>
    </source>
</reference>
<dbReference type="Proteomes" id="UP000583752">
    <property type="component" value="Unassembled WGS sequence"/>
</dbReference>
<name>A0A848HGN5_9BURK</name>
<dbReference type="InterPro" id="IPR036116">
    <property type="entry name" value="FN3_sf"/>
</dbReference>
<proteinExistence type="predicted"/>
<dbReference type="EMBL" id="JABBGG010000002">
    <property type="protein sequence ID" value="NML60605.1"/>
    <property type="molecule type" value="Genomic_DNA"/>
</dbReference>
<evidence type="ECO:0000313" key="2">
    <source>
        <dbReference type="Proteomes" id="UP000583752"/>
    </source>
</evidence>
<organism evidence="1 2">
    <name type="scientific">Massilia polaris</name>
    <dbReference type="NCBI Taxonomy" id="2728846"/>
    <lineage>
        <taxon>Bacteria</taxon>
        <taxon>Pseudomonadati</taxon>
        <taxon>Pseudomonadota</taxon>
        <taxon>Betaproteobacteria</taxon>
        <taxon>Burkholderiales</taxon>
        <taxon>Oxalobacteraceae</taxon>
        <taxon>Telluria group</taxon>
        <taxon>Massilia</taxon>
    </lineage>
</organism>
<dbReference type="SUPFAM" id="SSF49265">
    <property type="entry name" value="Fibronectin type III"/>
    <property type="match status" value="1"/>
</dbReference>
<protein>
    <recommendedName>
        <fullName evidence="3">Fibronectin type-III domain-containing protein</fullName>
    </recommendedName>
</protein>
<keyword evidence="2" id="KW-1185">Reference proteome</keyword>
<sequence length="73" mass="7528">MRAPPAVLPPSGLAVGTRTASSIALSWSAASGATGYNVYRNGVKVNASPVAATADTDTASTRTRWRRLRPGIT</sequence>
<evidence type="ECO:0008006" key="3">
    <source>
        <dbReference type="Google" id="ProtNLM"/>
    </source>
</evidence>
<dbReference type="InterPro" id="IPR013783">
    <property type="entry name" value="Ig-like_fold"/>
</dbReference>
<gene>
    <name evidence="1" type="ORF">HHL21_05775</name>
</gene>
<comment type="caution">
    <text evidence="1">The sequence shown here is derived from an EMBL/GenBank/DDBJ whole genome shotgun (WGS) entry which is preliminary data.</text>
</comment>
<dbReference type="Gene3D" id="2.60.40.10">
    <property type="entry name" value="Immunoglobulins"/>
    <property type="match status" value="1"/>
</dbReference>
<evidence type="ECO:0000313" key="1">
    <source>
        <dbReference type="EMBL" id="NML60605.1"/>
    </source>
</evidence>
<dbReference type="RefSeq" id="WP_169464289.1">
    <property type="nucleotide sequence ID" value="NZ_JABBGG010000002.1"/>
</dbReference>